<evidence type="ECO:0000256" key="1">
    <source>
        <dbReference type="RuleBase" id="RU000481"/>
    </source>
</evidence>
<dbReference type="RefSeq" id="WP_304448865.1">
    <property type="nucleotide sequence ID" value="NZ_JARRAH010000001.1"/>
</dbReference>
<keyword evidence="5" id="KW-1185">Reference proteome</keyword>
<dbReference type="SUPFAM" id="SSF53383">
    <property type="entry name" value="PLP-dependent transferases"/>
    <property type="match status" value="1"/>
</dbReference>
<reference evidence="4 5" key="1">
    <citation type="journal article" date="2019" name="Int. J. Syst. Evol. Microbiol.">
        <title>The Global Catalogue of Microorganisms (GCM) 10K type strain sequencing project: providing services to taxonomists for standard genome sequencing and annotation.</title>
        <authorList>
            <consortium name="The Broad Institute Genomics Platform"/>
            <consortium name="The Broad Institute Genome Sequencing Center for Infectious Disease"/>
            <person name="Wu L."/>
            <person name="Ma J."/>
        </authorList>
    </citation>
    <scope>NUCLEOTIDE SEQUENCE [LARGE SCALE GENOMIC DNA]</scope>
    <source>
        <strain evidence="4 5">PSRA2</strain>
    </source>
</reference>
<name>A0ABD5UE76_9EURY</name>
<dbReference type="PROSITE" id="PS00105">
    <property type="entry name" value="AA_TRANSFER_CLASS_1"/>
    <property type="match status" value="1"/>
</dbReference>
<dbReference type="EMBL" id="JBHSXM010000001">
    <property type="protein sequence ID" value="MFC6837198.1"/>
    <property type="molecule type" value="Genomic_DNA"/>
</dbReference>
<dbReference type="PANTHER" id="PTHR43510">
    <property type="entry name" value="AMINOTRANSFERASE FUNCTION, HYPOTHETICAL (EUROFUNG)"/>
    <property type="match status" value="1"/>
</dbReference>
<sequence length="382" mass="39545">MSPRADQQAHADPELTATVFEPIAYLEWIAGRPEAADHDLGSSDLRRAGDGRVVPPALADREDPPPGTTLESQVATVYDADPTDVHVTAGASHANLLAAMAACAASDDPHVLVESPGYEPQAATPAGFGASVDRFSRAPGGRLDPGRLRDALTPETDLVVCTNRHNPTGALADRETLAAAAEAVGEVDATLLVDEVYAPYVLEARSGDGSAFGGVTAAGLPNTVVASSLTKFHGLGGLRIGWLVGEGAFVERLDRVAWHLPVVADPSRALARRTLHHADALAERSRERLAANHELLSEFLAGRTDVVGDVPAGCPYGLVWHADVDGDVLSAAAWEAGVLVVPGRFFGVRGAVRVAAGHDAETTAAALAAFGRVLDGAETAGV</sequence>
<dbReference type="PANTHER" id="PTHR43510:SF1">
    <property type="entry name" value="AMINOTRANSFERASE FUNCTION, HYPOTHETICAL (EUROFUNG)"/>
    <property type="match status" value="1"/>
</dbReference>
<evidence type="ECO:0000256" key="2">
    <source>
        <dbReference type="SAM" id="MobiDB-lite"/>
    </source>
</evidence>
<comment type="caution">
    <text evidence="4">The sequence shown here is derived from an EMBL/GenBank/DDBJ whole genome shotgun (WGS) entry which is preliminary data.</text>
</comment>
<dbReference type="AlphaFoldDB" id="A0ABD5UE76"/>
<proteinExistence type="inferred from homology"/>
<keyword evidence="1 4" id="KW-0032">Aminotransferase</keyword>
<feature type="compositionally biased region" description="Basic and acidic residues" evidence="2">
    <location>
        <begin position="36"/>
        <end position="50"/>
    </location>
</feature>
<dbReference type="InterPro" id="IPR004839">
    <property type="entry name" value="Aminotransferase_I/II_large"/>
</dbReference>
<evidence type="ECO:0000313" key="4">
    <source>
        <dbReference type="EMBL" id="MFC6837198.1"/>
    </source>
</evidence>
<comment type="similarity">
    <text evidence="1">Belongs to the class-I pyridoxal-phosphate-dependent aminotransferase family.</text>
</comment>
<dbReference type="GO" id="GO:0008483">
    <property type="term" value="F:transaminase activity"/>
    <property type="evidence" value="ECO:0007669"/>
    <property type="project" value="UniProtKB-KW"/>
</dbReference>
<dbReference type="InterPro" id="IPR015422">
    <property type="entry name" value="PyrdxlP-dep_Trfase_small"/>
</dbReference>
<dbReference type="Gene3D" id="3.90.1150.10">
    <property type="entry name" value="Aspartate Aminotransferase, domain 1"/>
    <property type="match status" value="1"/>
</dbReference>
<dbReference type="Proteomes" id="UP001596406">
    <property type="component" value="Unassembled WGS sequence"/>
</dbReference>
<dbReference type="Pfam" id="PF00155">
    <property type="entry name" value="Aminotran_1_2"/>
    <property type="match status" value="1"/>
</dbReference>
<dbReference type="EC" id="2.6.1.-" evidence="1"/>
<evidence type="ECO:0000259" key="3">
    <source>
        <dbReference type="Pfam" id="PF00155"/>
    </source>
</evidence>
<organism evidence="4 5">
    <name type="scientific">Halomarina ordinaria</name>
    <dbReference type="NCBI Taxonomy" id="3033939"/>
    <lineage>
        <taxon>Archaea</taxon>
        <taxon>Methanobacteriati</taxon>
        <taxon>Methanobacteriota</taxon>
        <taxon>Stenosarchaea group</taxon>
        <taxon>Halobacteria</taxon>
        <taxon>Halobacteriales</taxon>
        <taxon>Natronomonadaceae</taxon>
        <taxon>Halomarina</taxon>
    </lineage>
</organism>
<dbReference type="InterPro" id="IPR015421">
    <property type="entry name" value="PyrdxlP-dep_Trfase_major"/>
</dbReference>
<comment type="cofactor">
    <cofactor evidence="1">
        <name>pyridoxal 5'-phosphate</name>
        <dbReference type="ChEBI" id="CHEBI:597326"/>
    </cofactor>
</comment>
<gene>
    <name evidence="4" type="ORF">ACFQHK_11840</name>
</gene>
<keyword evidence="1" id="KW-0808">Transferase</keyword>
<accession>A0ABD5UE76</accession>
<feature type="domain" description="Aminotransferase class I/classII large" evidence="3">
    <location>
        <begin position="76"/>
        <end position="369"/>
    </location>
</feature>
<dbReference type="InterPro" id="IPR004838">
    <property type="entry name" value="NHTrfase_class1_PyrdxlP-BS"/>
</dbReference>
<dbReference type="CDD" id="cd00609">
    <property type="entry name" value="AAT_like"/>
    <property type="match status" value="1"/>
</dbReference>
<evidence type="ECO:0000313" key="5">
    <source>
        <dbReference type="Proteomes" id="UP001596406"/>
    </source>
</evidence>
<protein>
    <recommendedName>
        <fullName evidence="1">Aminotransferase</fullName>
        <ecNumber evidence="1">2.6.1.-</ecNumber>
    </recommendedName>
</protein>
<dbReference type="InterPro" id="IPR015424">
    <property type="entry name" value="PyrdxlP-dep_Trfase"/>
</dbReference>
<dbReference type="Gene3D" id="3.40.640.10">
    <property type="entry name" value="Type I PLP-dependent aspartate aminotransferase-like (Major domain)"/>
    <property type="match status" value="1"/>
</dbReference>
<feature type="region of interest" description="Disordered" evidence="2">
    <location>
        <begin position="36"/>
        <end position="69"/>
    </location>
</feature>